<reference evidence="2 3" key="1">
    <citation type="submission" date="2019-01" db="EMBL/GenBank/DDBJ databases">
        <title>The genome sequence of Lactobacillus crispatus L49.</title>
        <authorList>
            <person name="Zhong J."/>
            <person name="Zhang J."/>
        </authorList>
    </citation>
    <scope>NUCLEOTIDE SEQUENCE [LARGE SCALE GENOMIC DNA]</scope>
    <source>
        <strain evidence="2 3">L49</strain>
    </source>
</reference>
<protein>
    <submittedName>
        <fullName evidence="2">Uncharacterized protein</fullName>
    </submittedName>
</protein>
<dbReference type="AlphaFoldDB" id="A0A4Q0LRI4"/>
<evidence type="ECO:0000313" key="3">
    <source>
        <dbReference type="Proteomes" id="UP000289808"/>
    </source>
</evidence>
<dbReference type="EMBL" id="SCLX01000127">
    <property type="protein sequence ID" value="RXF54155.1"/>
    <property type="molecule type" value="Genomic_DNA"/>
</dbReference>
<evidence type="ECO:0000313" key="2">
    <source>
        <dbReference type="EMBL" id="RXF54155.1"/>
    </source>
</evidence>
<dbReference type="EMBL" id="WBOB01000029">
    <property type="protein sequence ID" value="KAB1973289.1"/>
    <property type="molecule type" value="Genomic_DNA"/>
</dbReference>
<proteinExistence type="predicted"/>
<gene>
    <name evidence="2" type="ORF">ERD32_11945</name>
    <name evidence="1" type="ORF">F8251_06405</name>
</gene>
<accession>A0A4Q0LRI4</accession>
<name>A0A4Q0LRI4_9LACO</name>
<evidence type="ECO:0000313" key="1">
    <source>
        <dbReference type="EMBL" id="KAB1973289.1"/>
    </source>
</evidence>
<evidence type="ECO:0000313" key="4">
    <source>
        <dbReference type="Proteomes" id="UP000430323"/>
    </source>
</evidence>
<sequence>MALPSKEDLNENRLIFDYCCQLENNQLGNLLLDSFNGRHAFRKFKNTLYQNHLLEDYEKYKYQAEKKLATNWCKEHNLI</sequence>
<comment type="caution">
    <text evidence="2">The sequence shown here is derived from an EMBL/GenBank/DDBJ whole genome shotgun (WGS) entry which is preliminary data.</text>
</comment>
<dbReference type="Proteomes" id="UP000289808">
    <property type="component" value="Unassembled WGS sequence"/>
</dbReference>
<dbReference type="Proteomes" id="UP000430323">
    <property type="component" value="Unassembled WGS sequence"/>
</dbReference>
<organism evidence="2 3">
    <name type="scientific">Lactobacillus crispatus</name>
    <dbReference type="NCBI Taxonomy" id="47770"/>
    <lineage>
        <taxon>Bacteria</taxon>
        <taxon>Bacillati</taxon>
        <taxon>Bacillota</taxon>
        <taxon>Bacilli</taxon>
        <taxon>Lactobacillales</taxon>
        <taxon>Lactobacillaceae</taxon>
        <taxon>Lactobacillus</taxon>
    </lineage>
</organism>
<reference evidence="1 4" key="2">
    <citation type="submission" date="2019-09" db="EMBL/GenBank/DDBJ databases">
        <title>Investigation of probiotic properties of different lactic acid bacteria.</title>
        <authorList>
            <person name="Jaomanjaka F."/>
            <person name="Blanc P."/>
        </authorList>
    </citation>
    <scope>NUCLEOTIDE SEQUENCE [LARGE SCALE GENOMIC DNA]</scope>
    <source>
        <strain evidence="1 4">BIO6272</strain>
    </source>
</reference>